<dbReference type="AlphaFoldDB" id="A0A8J2KPB7"/>
<dbReference type="OrthoDB" id="10257284at2759"/>
<dbReference type="CDD" id="cd07061">
    <property type="entry name" value="HP_HAP_like"/>
    <property type="match status" value="1"/>
</dbReference>
<feature type="transmembrane region" description="Helical" evidence="2">
    <location>
        <begin position="360"/>
        <end position="381"/>
    </location>
</feature>
<dbReference type="Pfam" id="PF00328">
    <property type="entry name" value="His_Phos_2"/>
    <property type="match status" value="1"/>
</dbReference>
<accession>A0A8J2KPB7</accession>
<evidence type="ECO:0000256" key="1">
    <source>
        <dbReference type="ARBA" id="ARBA00000032"/>
    </source>
</evidence>
<keyword evidence="3" id="KW-0732">Signal</keyword>
<evidence type="ECO:0000313" key="4">
    <source>
        <dbReference type="EMBL" id="CAG7729086.1"/>
    </source>
</evidence>
<keyword evidence="2" id="KW-0472">Membrane</keyword>
<dbReference type="InterPro" id="IPR000560">
    <property type="entry name" value="His_Pase_clade-2"/>
</dbReference>
<dbReference type="PANTHER" id="PTHR11567">
    <property type="entry name" value="ACID PHOSPHATASE-RELATED"/>
    <property type="match status" value="1"/>
</dbReference>
<gene>
    <name evidence="4" type="ORF">AFUS01_LOCUS17825</name>
</gene>
<feature type="signal peptide" evidence="3">
    <location>
        <begin position="1"/>
        <end position="23"/>
    </location>
</feature>
<dbReference type="PANTHER" id="PTHR11567:SF210">
    <property type="entry name" value="ACID PHOSPHATASE 5-RELATED"/>
    <property type="match status" value="1"/>
</dbReference>
<name>A0A8J2KPB7_9HEXA</name>
<keyword evidence="2" id="KW-0812">Transmembrane</keyword>
<dbReference type="InterPro" id="IPR050645">
    <property type="entry name" value="Histidine_acid_phosphatase"/>
</dbReference>
<dbReference type="PROSITE" id="PS00616">
    <property type="entry name" value="HIS_ACID_PHOSPHAT_1"/>
    <property type="match status" value="1"/>
</dbReference>
<dbReference type="Proteomes" id="UP000708208">
    <property type="component" value="Unassembled WGS sequence"/>
</dbReference>
<protein>
    <recommendedName>
        <fullName evidence="6">Acid phosphatase</fullName>
    </recommendedName>
</protein>
<comment type="caution">
    <text evidence="4">The sequence shown here is derived from an EMBL/GenBank/DDBJ whole genome shotgun (WGS) entry which is preliminary data.</text>
</comment>
<evidence type="ECO:0008006" key="6">
    <source>
        <dbReference type="Google" id="ProtNLM"/>
    </source>
</evidence>
<dbReference type="InterPro" id="IPR033379">
    <property type="entry name" value="Acid_Pase_AS"/>
</dbReference>
<comment type="catalytic activity">
    <reaction evidence="1">
        <text>a phosphate monoester + H2O = an alcohol + phosphate</text>
        <dbReference type="Rhea" id="RHEA:15017"/>
        <dbReference type="ChEBI" id="CHEBI:15377"/>
        <dbReference type="ChEBI" id="CHEBI:30879"/>
        <dbReference type="ChEBI" id="CHEBI:43474"/>
        <dbReference type="ChEBI" id="CHEBI:67140"/>
        <dbReference type="EC" id="3.1.3.2"/>
    </reaction>
</comment>
<keyword evidence="5" id="KW-1185">Reference proteome</keyword>
<keyword evidence="2" id="KW-1133">Transmembrane helix</keyword>
<feature type="chain" id="PRO_5035302972" description="Acid phosphatase" evidence="3">
    <location>
        <begin position="24"/>
        <end position="391"/>
    </location>
</feature>
<dbReference type="GO" id="GO:0003993">
    <property type="term" value="F:acid phosphatase activity"/>
    <property type="evidence" value="ECO:0007669"/>
    <property type="project" value="UniProtKB-EC"/>
</dbReference>
<reference evidence="4" key="1">
    <citation type="submission" date="2021-06" db="EMBL/GenBank/DDBJ databases">
        <authorList>
            <person name="Hodson N. C."/>
            <person name="Mongue J. A."/>
            <person name="Jaron S. K."/>
        </authorList>
    </citation>
    <scope>NUCLEOTIDE SEQUENCE</scope>
</reference>
<evidence type="ECO:0000313" key="5">
    <source>
        <dbReference type="Proteomes" id="UP000708208"/>
    </source>
</evidence>
<sequence>MKNLELLLVLYLSIQFILLPSNGYTGANRETLKAVQILFRHGDRTPDIGDMIGLGRITDKGKKEAFDLGLFLRDRYNDFLPLEYSPDDITLISSDSDRTIQSASLVAYGLYRNFNLAATWADPEQVQYDPIPVRHIPKQEDKYLQYGKSCPRWDQLYQEAVGKFTYDFIVENPDVIEIYTTRKDNVSLFDPHRSITSRIDPLIAFQDEILYNMTHGSPVEDWALELINIPNFFALFNNFEEIHQKKMTLYCGHDKTLFTLMVTLGIEDKQVMLLPPTASVLMIELHQNLTSVEGGEPYLEIWYRNSTSSEPYHLTIPECGKPCYFSKVKDMKKEVIPLNFESECLNTPSQPEIANSQNSWLLLWVGAVMIVVVFGMVLCMTKSKSRIYDKI</sequence>
<proteinExistence type="predicted"/>
<evidence type="ECO:0000256" key="3">
    <source>
        <dbReference type="SAM" id="SignalP"/>
    </source>
</evidence>
<organism evidence="4 5">
    <name type="scientific">Allacma fusca</name>
    <dbReference type="NCBI Taxonomy" id="39272"/>
    <lineage>
        <taxon>Eukaryota</taxon>
        <taxon>Metazoa</taxon>
        <taxon>Ecdysozoa</taxon>
        <taxon>Arthropoda</taxon>
        <taxon>Hexapoda</taxon>
        <taxon>Collembola</taxon>
        <taxon>Symphypleona</taxon>
        <taxon>Sminthuridae</taxon>
        <taxon>Allacma</taxon>
    </lineage>
</organism>
<dbReference type="EMBL" id="CAJVCH010173020">
    <property type="protein sequence ID" value="CAG7729086.1"/>
    <property type="molecule type" value="Genomic_DNA"/>
</dbReference>
<evidence type="ECO:0000256" key="2">
    <source>
        <dbReference type="SAM" id="Phobius"/>
    </source>
</evidence>